<dbReference type="STRING" id="139825.A0A401GPB3"/>
<dbReference type="InterPro" id="IPR036396">
    <property type="entry name" value="Cyt_P450_sf"/>
</dbReference>
<comment type="cofactor">
    <cofactor evidence="1">
        <name>heme</name>
        <dbReference type="ChEBI" id="CHEBI:30413"/>
    </cofactor>
</comment>
<comment type="caution">
    <text evidence="13">The sequence shown here is derived from an EMBL/GenBank/DDBJ whole genome shotgun (WGS) entry which is preliminary data.</text>
</comment>
<comment type="pathway">
    <text evidence="3">Secondary metabolite biosynthesis.</text>
</comment>
<dbReference type="Proteomes" id="UP000287166">
    <property type="component" value="Unassembled WGS sequence"/>
</dbReference>
<dbReference type="PRINTS" id="PR00463">
    <property type="entry name" value="EP450I"/>
</dbReference>
<dbReference type="InterPro" id="IPR001128">
    <property type="entry name" value="Cyt_P450"/>
</dbReference>
<dbReference type="SUPFAM" id="SSF48264">
    <property type="entry name" value="Cytochrome P450"/>
    <property type="match status" value="1"/>
</dbReference>
<evidence type="ECO:0000256" key="9">
    <source>
        <dbReference type="ARBA" id="ARBA00023002"/>
    </source>
</evidence>
<dbReference type="PANTHER" id="PTHR46300:SF5">
    <property type="entry name" value="CYTOCHROME P450"/>
    <property type="match status" value="1"/>
</dbReference>
<dbReference type="OrthoDB" id="2789670at2759"/>
<evidence type="ECO:0000313" key="13">
    <source>
        <dbReference type="EMBL" id="GBE84081.1"/>
    </source>
</evidence>
<dbReference type="Gene3D" id="1.10.630.10">
    <property type="entry name" value="Cytochrome P450"/>
    <property type="match status" value="1"/>
</dbReference>
<evidence type="ECO:0000313" key="14">
    <source>
        <dbReference type="Proteomes" id="UP000287166"/>
    </source>
</evidence>
<dbReference type="PANTHER" id="PTHR46300">
    <property type="entry name" value="P450, PUTATIVE (EUROFUNG)-RELATED-RELATED"/>
    <property type="match status" value="1"/>
</dbReference>
<dbReference type="AlphaFoldDB" id="A0A401GPB3"/>
<comment type="similarity">
    <text evidence="4">Belongs to the cytochrome P450 family.</text>
</comment>
<evidence type="ECO:0000256" key="6">
    <source>
        <dbReference type="ARBA" id="ARBA00022692"/>
    </source>
</evidence>
<evidence type="ECO:0000256" key="4">
    <source>
        <dbReference type="ARBA" id="ARBA00010617"/>
    </source>
</evidence>
<evidence type="ECO:0000256" key="5">
    <source>
        <dbReference type="ARBA" id="ARBA00022617"/>
    </source>
</evidence>
<reference evidence="13 14" key="1">
    <citation type="journal article" date="2018" name="Sci. Rep.">
        <title>Genome sequence of the cauliflower mushroom Sparassis crispa (Hanabiratake) and its association with beneficial usage.</title>
        <authorList>
            <person name="Kiyama R."/>
            <person name="Furutani Y."/>
            <person name="Kawaguchi K."/>
            <person name="Nakanishi T."/>
        </authorList>
    </citation>
    <scope>NUCLEOTIDE SEQUENCE [LARGE SCALE GENOMIC DNA]</scope>
</reference>
<dbReference type="InParanoid" id="A0A401GPB3"/>
<dbReference type="Pfam" id="PF00067">
    <property type="entry name" value="p450"/>
    <property type="match status" value="1"/>
</dbReference>
<evidence type="ECO:0000256" key="1">
    <source>
        <dbReference type="ARBA" id="ARBA00001971"/>
    </source>
</evidence>
<proteinExistence type="inferred from homology"/>
<organism evidence="13 14">
    <name type="scientific">Sparassis crispa</name>
    <dbReference type="NCBI Taxonomy" id="139825"/>
    <lineage>
        <taxon>Eukaryota</taxon>
        <taxon>Fungi</taxon>
        <taxon>Dikarya</taxon>
        <taxon>Basidiomycota</taxon>
        <taxon>Agaricomycotina</taxon>
        <taxon>Agaricomycetes</taxon>
        <taxon>Polyporales</taxon>
        <taxon>Sparassidaceae</taxon>
        <taxon>Sparassis</taxon>
    </lineage>
</organism>
<keyword evidence="11" id="KW-0503">Monooxygenase</keyword>
<keyword evidence="5" id="KW-0349">Heme</keyword>
<dbReference type="RefSeq" id="XP_027614994.1">
    <property type="nucleotide sequence ID" value="XM_027759193.1"/>
</dbReference>
<evidence type="ECO:0000256" key="11">
    <source>
        <dbReference type="ARBA" id="ARBA00023033"/>
    </source>
</evidence>
<dbReference type="GO" id="GO:0020037">
    <property type="term" value="F:heme binding"/>
    <property type="evidence" value="ECO:0007669"/>
    <property type="project" value="InterPro"/>
</dbReference>
<dbReference type="EMBL" id="BFAD01000006">
    <property type="protein sequence ID" value="GBE84081.1"/>
    <property type="molecule type" value="Genomic_DNA"/>
</dbReference>
<dbReference type="InterPro" id="IPR050364">
    <property type="entry name" value="Cytochrome_P450_fung"/>
</dbReference>
<sequence length="214" mass="24315">MLLIGGFDTTWSNLLTFVYAMLLFPDAQRKAREEIDHIVGSERLPDFSDRADLPYLECVLQEVSRILSFHSVSIDELRPSLAYRNDIYDGMFILKGLLVIPNVTAINRDEKVYRDPDRFYPDRFLPEPAGYGETHFNTAFGFGRRVWPGHHLAESTAWLAMTNILAAFEITNAVGADGEKIVPDIAFTENVTKWATTSSLNVLRRASDQRGRRT</sequence>
<dbReference type="GO" id="GO:0016705">
    <property type="term" value="F:oxidoreductase activity, acting on paired donors, with incorporation or reduction of molecular oxygen"/>
    <property type="evidence" value="ECO:0007669"/>
    <property type="project" value="InterPro"/>
</dbReference>
<keyword evidence="6" id="KW-0812">Transmembrane</keyword>
<protein>
    <recommendedName>
        <fullName evidence="15">Cytochrome P450</fullName>
    </recommendedName>
</protein>
<keyword evidence="7" id="KW-0479">Metal-binding</keyword>
<evidence type="ECO:0000256" key="7">
    <source>
        <dbReference type="ARBA" id="ARBA00022723"/>
    </source>
</evidence>
<evidence type="ECO:0000256" key="8">
    <source>
        <dbReference type="ARBA" id="ARBA00022989"/>
    </source>
</evidence>
<keyword evidence="9" id="KW-0560">Oxidoreductase</keyword>
<evidence type="ECO:0000256" key="2">
    <source>
        <dbReference type="ARBA" id="ARBA00004370"/>
    </source>
</evidence>
<dbReference type="GO" id="GO:0016020">
    <property type="term" value="C:membrane"/>
    <property type="evidence" value="ECO:0007669"/>
    <property type="project" value="UniProtKB-SubCell"/>
</dbReference>
<accession>A0A401GPB3</accession>
<dbReference type="GO" id="GO:0004497">
    <property type="term" value="F:monooxygenase activity"/>
    <property type="evidence" value="ECO:0007669"/>
    <property type="project" value="UniProtKB-KW"/>
</dbReference>
<dbReference type="GO" id="GO:0005506">
    <property type="term" value="F:iron ion binding"/>
    <property type="evidence" value="ECO:0007669"/>
    <property type="project" value="InterPro"/>
</dbReference>
<evidence type="ECO:0000256" key="12">
    <source>
        <dbReference type="ARBA" id="ARBA00023136"/>
    </source>
</evidence>
<evidence type="ECO:0000256" key="10">
    <source>
        <dbReference type="ARBA" id="ARBA00023004"/>
    </source>
</evidence>
<evidence type="ECO:0008006" key="15">
    <source>
        <dbReference type="Google" id="ProtNLM"/>
    </source>
</evidence>
<keyword evidence="8" id="KW-1133">Transmembrane helix</keyword>
<dbReference type="GeneID" id="38780998"/>
<keyword evidence="10" id="KW-0408">Iron</keyword>
<evidence type="ECO:0000256" key="3">
    <source>
        <dbReference type="ARBA" id="ARBA00005179"/>
    </source>
</evidence>
<name>A0A401GPB3_9APHY</name>
<comment type="subcellular location">
    <subcellularLocation>
        <location evidence="2">Membrane</location>
    </subcellularLocation>
</comment>
<keyword evidence="12" id="KW-0472">Membrane</keyword>
<keyword evidence="14" id="KW-1185">Reference proteome</keyword>
<gene>
    <name evidence="13" type="ORF">SCP_0600590</name>
</gene>
<dbReference type="InterPro" id="IPR002401">
    <property type="entry name" value="Cyt_P450_E_grp-I"/>
</dbReference>